<dbReference type="AlphaFoldDB" id="A0A1R3T3N3"/>
<name>A0A1R3T3N3_9BACT</name>
<dbReference type="STRING" id="1642647.PSM36_1896"/>
<evidence type="ECO:0000313" key="2">
    <source>
        <dbReference type="EMBL" id="SCD20712.1"/>
    </source>
</evidence>
<keyword evidence="1" id="KW-0732">Signal</keyword>
<dbReference type="EMBL" id="LT605205">
    <property type="protein sequence ID" value="SCD20712.1"/>
    <property type="molecule type" value="Genomic_DNA"/>
</dbReference>
<gene>
    <name evidence="2" type="ORF">PSM36_1896</name>
</gene>
<keyword evidence="3" id="KW-1185">Reference proteome</keyword>
<reference evidence="2 3" key="1">
    <citation type="submission" date="2016-08" db="EMBL/GenBank/DDBJ databases">
        <authorList>
            <person name="Seilhamer J.J."/>
        </authorList>
    </citation>
    <scope>NUCLEOTIDE SEQUENCE [LARGE SCALE GENOMIC DNA]</scope>
    <source>
        <strain evidence="2">M3/6</strain>
    </source>
</reference>
<organism evidence="2 3">
    <name type="scientific">Proteiniphilum saccharofermentans</name>
    <dbReference type="NCBI Taxonomy" id="1642647"/>
    <lineage>
        <taxon>Bacteria</taxon>
        <taxon>Pseudomonadati</taxon>
        <taxon>Bacteroidota</taxon>
        <taxon>Bacteroidia</taxon>
        <taxon>Bacteroidales</taxon>
        <taxon>Dysgonomonadaceae</taxon>
        <taxon>Proteiniphilum</taxon>
    </lineage>
</organism>
<dbReference type="KEGG" id="psac:PSM36_1896"/>
<sequence length="156" mass="18609">MRRSIFLLLCAIILPANFLILSAQTSQDRKMNMADYEKRKKEYVTKEAGLTQEEAGKYFPLSNELTQKKFRLHRNHRDKVQRIKDNSNISDEEYKRMLEDDVDVKLKEAELDKEYSVKFEKVLSPEKLYKAQQAERDFIQREVTNFRNEGGSNRRR</sequence>
<feature type="chain" id="PRO_5012593754" evidence="1">
    <location>
        <begin position="19"/>
        <end position="156"/>
    </location>
</feature>
<evidence type="ECO:0000256" key="1">
    <source>
        <dbReference type="SAM" id="SignalP"/>
    </source>
</evidence>
<dbReference type="Proteomes" id="UP000187464">
    <property type="component" value="Chromosome I"/>
</dbReference>
<feature type="signal peptide" evidence="1">
    <location>
        <begin position="1"/>
        <end position="18"/>
    </location>
</feature>
<evidence type="ECO:0000313" key="3">
    <source>
        <dbReference type="Proteomes" id="UP000187464"/>
    </source>
</evidence>
<protein>
    <submittedName>
        <fullName evidence="2">Putative secreted protein</fullName>
    </submittedName>
</protein>
<dbReference type="RefSeq" id="WP_076930680.1">
    <property type="nucleotide sequence ID" value="NZ_LT605205.1"/>
</dbReference>
<proteinExistence type="predicted"/>
<accession>A0A1R3T3N3</accession>